<keyword evidence="3" id="KW-0496">Mitochondrion</keyword>
<keyword evidence="5" id="KW-1185">Reference proteome</keyword>
<dbReference type="PANTHER" id="PTHR22977:SF5">
    <property type="entry name" value="COX ASSEMBLY MITOCHONDRIAL PROTEIN HOMOLOG"/>
    <property type="match status" value="1"/>
</dbReference>
<dbReference type="Pfam" id="PF08583">
    <property type="entry name" value="Cmc1"/>
    <property type="match status" value="1"/>
</dbReference>
<dbReference type="AlphaFoldDB" id="A0AAX4PLC9"/>
<protein>
    <recommendedName>
        <fullName evidence="3">COX assembly mitochondrial protein</fullName>
    </recommendedName>
</protein>
<evidence type="ECO:0000313" key="4">
    <source>
        <dbReference type="EMBL" id="WZN67150.1"/>
    </source>
</evidence>
<dbReference type="EMBL" id="CP151518">
    <property type="protein sequence ID" value="WZN67150.1"/>
    <property type="molecule type" value="Genomic_DNA"/>
</dbReference>
<evidence type="ECO:0000256" key="2">
    <source>
        <dbReference type="ARBA" id="ARBA00023157"/>
    </source>
</evidence>
<organism evidence="4 5">
    <name type="scientific">Chloropicon roscoffensis</name>
    <dbReference type="NCBI Taxonomy" id="1461544"/>
    <lineage>
        <taxon>Eukaryota</taxon>
        <taxon>Viridiplantae</taxon>
        <taxon>Chlorophyta</taxon>
        <taxon>Chloropicophyceae</taxon>
        <taxon>Chloropicales</taxon>
        <taxon>Chloropicaceae</taxon>
        <taxon>Chloropicon</taxon>
    </lineage>
</organism>
<dbReference type="PROSITE" id="PS51808">
    <property type="entry name" value="CHCH"/>
    <property type="match status" value="1"/>
</dbReference>
<evidence type="ECO:0000313" key="5">
    <source>
        <dbReference type="Proteomes" id="UP001472866"/>
    </source>
</evidence>
<name>A0AAX4PLC9_9CHLO</name>
<dbReference type="InterPro" id="IPR013892">
    <property type="entry name" value="Cyt_c_biogenesis_Cmc1-like"/>
</dbReference>
<proteinExistence type="inferred from homology"/>
<comment type="subcellular location">
    <subcellularLocation>
        <location evidence="3">Mitochondrion</location>
    </subcellularLocation>
</comment>
<dbReference type="Proteomes" id="UP001472866">
    <property type="component" value="Chromosome 18"/>
</dbReference>
<sequence>MATATTSTTLEVPAKAEEALRSKMKHLAHKQCDGAIRDFVQCSKEAGILVVIKCREHNKRMNECVSDYTTAEVLEGIKRQWVDAGRPSDVGWMPKVTRPS</sequence>
<reference evidence="4 5" key="1">
    <citation type="submission" date="2024-03" db="EMBL/GenBank/DDBJ databases">
        <title>Complete genome sequence of the green alga Chloropicon roscoffensis RCC1871.</title>
        <authorList>
            <person name="Lemieux C."/>
            <person name="Pombert J.-F."/>
            <person name="Otis C."/>
            <person name="Turmel M."/>
        </authorList>
    </citation>
    <scope>NUCLEOTIDE SEQUENCE [LARGE SCALE GENOMIC DNA]</scope>
    <source>
        <strain evidence="4 5">RCC1871</strain>
    </source>
</reference>
<keyword evidence="2" id="KW-1015">Disulfide bond</keyword>
<evidence type="ECO:0000256" key="1">
    <source>
        <dbReference type="ARBA" id="ARBA00007347"/>
    </source>
</evidence>
<comment type="similarity">
    <text evidence="1 3">Belongs to the CMC family.</text>
</comment>
<accession>A0AAX4PLC9</accession>
<dbReference type="PANTHER" id="PTHR22977">
    <property type="entry name" value="COX ASSEMBLY MITOCHONDRIAL PROTEIN"/>
    <property type="match status" value="1"/>
</dbReference>
<evidence type="ECO:0000256" key="3">
    <source>
        <dbReference type="RuleBase" id="RU364104"/>
    </source>
</evidence>
<dbReference type="GO" id="GO:0005739">
    <property type="term" value="C:mitochondrion"/>
    <property type="evidence" value="ECO:0007669"/>
    <property type="project" value="UniProtKB-SubCell"/>
</dbReference>
<gene>
    <name evidence="4" type="ORF">HKI87_18g87220</name>
</gene>